<dbReference type="PANTHER" id="PTHR32387">
    <property type="entry name" value="WU:FJ29H11"/>
    <property type="match status" value="1"/>
</dbReference>
<dbReference type="Proteomes" id="UP000298416">
    <property type="component" value="Unassembled WGS sequence"/>
</dbReference>
<feature type="region of interest" description="Disordered" evidence="1">
    <location>
        <begin position="1"/>
        <end position="26"/>
    </location>
</feature>
<dbReference type="GO" id="GO:0005634">
    <property type="term" value="C:nucleus"/>
    <property type="evidence" value="ECO:0007669"/>
    <property type="project" value="TreeGrafter"/>
</dbReference>
<proteinExistence type="predicted"/>
<feature type="domain" description="Protein NO VEIN C-terminal" evidence="2">
    <location>
        <begin position="2610"/>
        <end position="2697"/>
    </location>
</feature>
<sequence length="3526" mass="398055">MYGQRPPFRPGGGGRGSSQPPQPQQQQIQLNPNLFPNPNLFTLQQNPNLLPQFNPFLQNPNSFPQFQHQFQNMNIPVQLNHERTSFQAPPQNEYNYNSNNNNNFPQQHVKVQNEIAEKVDKAARSAWNDLLKSKENVSAWKVSQAALLTVKAESWESLGFPMQQVPSLKSILVTEGKINAFMHCFVAARKITSLYDLEVAVCESEGVKNFEELELGPLVKHPLAVHYFSLTSKVTEVYTIRTEEIISHLCEFIDTHKKKSIKVDIFLDFICKKQSASGWENLGVRVQDFRFYVNHLKHAKESEDVVLEKCFEKIRKQDGKRSKKRPLFSKQKKEMDSHFDTISQRLQSFSSEAQFSGKHLRFLSSSSEDDDSEANQYEDNQNQKNVDSSCNLLQSNGRAERVGSCPYPSAIEEMKRLGLKSEVESTSYTPGGGVRCDRDNNHSRGKRRYENLSSSTSLPRKLPKKEKFDADVKLKGSDDNNLSGDSLSIESLRTFITTWKEACRDNNADEVLERMLQFYNVRRKRKVKEMFASYPFIGLLYAAVACMKLGLWDNMYDTFLNFGQQEIDNKQDESSDDYINIDVQSAKKGVAAPAPVIVTHKQNIAVEDIAKKISGYLEEDVFPRKSPEENRFRLLRKLCNCEYWLIEQYSVDKFESLGYGEYFVFLEKYAYLLPDALQKRMLGGSSKNVSLEARMLPIQLDVLLSQALDSFQENETVNIHYVSELLARQFPLVCFELGNSHIKENFLDIIQERRCNLTSHSVLFSIPLSRPTYIGNSSAEDEKDNAVKSGIIAPVTSRDAIEVMLKAPMLADLKLWSHWDTLFAPHLGSVVKWLLKEVNSKELLCLVTKDGKVIRLDHSATVDSFLKVFIEESSFETAVQLLSLFAIYGGEQSIPLSLLKCHARKAFEVVINNYLEKILDNGNSHMHGNQSFDQHIVGESTSSNLDRKFLNNRSIMNRAAPVLSRFVLECLSYLPVEFCSTVADILISGLQSFVNNAPAAILAECKQIEHRLILHEVGLSLGLLEWVNDYQSFCSSTTHGLPPTPSCLDVVNSEPNRLSMVGQGDLNVHVASSGEMLVSSEADLGKDKPASDMTVYANFLGCTSTDSEELSRPDNHDDADPAKFIESIRQEEFGLNQCLSATESSMLEKQHARLGRALHCLSQELYSQDSHFILELVQNADDNIYPENVEPTLTFILEEKGIVVLNNEHGFSFNNISALCDVGNSTKKGINTGYIGKKGIGFKSVFRVTDAPEIHSNGFHIKFDITGGQIGFVLPTVIPPCDVDFYTRLALAGSDRLDRNSWKTCIVLPFRSSLLEGLGMNNILSMFSDLHPSLLLFLHRLRCIKFKNLVDDSFVVMRKEVIGNGIVEVALGNNRMTWFVASKKLVADTIRSDVQTTEISVAFTLKETSEEGYAPVLNQQPVFSFLPLRTYGLKFILQGDFVLPSSREEVDGNSPWNQWLLSEFPDLFVSAVRSFCSLPCYENSPAKAITVFMSFVPLVGEVHGFFSSLPRRIISKLRMSNCLLLESNEEWVPPCKVMRNWSDQTRSLLSDSLLHEHLGLGFLNKDIVLSDSLAKALGVEDCGPTILLKFISSLCRSEDKLKSMGFGWLASWLSTIYVMPSQPFMQTSSSNGTESNFISDLQKTPFIPLSDGKYSSVNEGIIWLHCDSVDQGISDQYLLETFPKLFAKLRIVNPGLLAAASTIDGSCSDASIMENAARMLYKIGVQRLCIHDIVKLQILPAIYDEKIAVGHEELMTEYLAFVMLHLQSSCTTCCLERDSIIAELHEKALILTNFGFKRCSEVAIHFTQEYGNSVDVDKLINGIDINWFKIDVAYVRHPITKSISAGVLKWRRFFQEIGVTDFVQVVDLCKSVPEMSPISFKDDEKATEMSVDSVANNWESQELFHIVSWISSRDDREKSGYLLEILDKLWDEYFSDKATGYHNDTTGERKPFKSSIVCTLQNIPWIASNISNKLHYPKDLFDDCVAVNSIFGRNAPCTIPKVKSTKLLTDIGLKTEVTLDDALSVLRLWRQSGSHLSASVSQMSNFYAYLWKEMTHSKKKVIDELHSGPFIFVPDTCSYLNEDALPGSLMSPRDVYWHDTIGSVDLIKSDHPECVSAFASSKIKMLQKLYPHLHDFFVNECGVDESPPFSSYLQFLLELSAVALPHQAAKQVLEVFLIWDDALRSGSMTSEDVQFLKENLLKKEYAVLPTRQDKWVSLHSSFGIVCWSDDDNLRREFKHRDGVDFLYFEKSTLRSQSDASVEDNQMLLGKVSVAMQRLRIPVLSKIVTREAIAYGSEDSSSISLLVNWVLPYAQRYIFNAHPDKYFQLKQSSFENIKHLKIVVVEKLFYRYKIKKSDIASKKRHQCNCLLQENTLYCSRESDSHSIFLELSCLLFDGSPELHFANFLHMIKTMAESGATEEQTEVFILNSQKMPKLPDEESIWSLQSVSSLMESNAASSDSVKVQDLSNLPSKCKHGIKSSNWPPADWKTAPGFDSVDTSRLTRPWPSTVQIQAGNIAQRDYRTADICFNDVSSEFNIDVNSTTQGAVQVETQVPVPQSNLPSNLVPSNVNVVMDSIDLDSFDTKDVGPSVCSEKDPALSQQALLTGRLGELVAFKYFTGEEVGDRSVKWVNEANETGLPYDIVLEGDDSTTEYIEVKATRYGRKNWFLISLREWQFAIEKGESFSIAHVVLAENSMAKVTVYQNPARLCQLGNLSFLQLQQLFQNLNLPVQLNHEHADFQAPYQNEFNNNDSNNSFPQQHVKVENEMAEKVDQAAKSAWKDLLKSKENVSAWRVSQAALLAVNAGSWESLGLPMQEVPSLKCIMVTEEKINAFIHCFLAARKITTLYDLEVAICESEGIKKFEELELGPLVKHPLAVHYFSLTSKVTEVYRIRTEEIISYLLFKLVIVNFYPLESESEEFFSFYVNHIKQAKESEGVVLEKCYEKFRKQNGKRSKKRPLFSEQKNEMDGHLKENSQRLKSFSSENASGKHIRFLSSSSADDDSEANHCEDNQIEKNTNGSCNLLLPNGRAERVGSCPYPSATEEMERLGLKSVEPTSYTPGGGVRCDMHNKNSRLKRKYKKLSSSTLLPRKLPKKQKFDDVKLNGSDDQSLSGDSLPIESMTFITTRKAACLDNNPDEIVTREAIAYGLEGSSPISLLVNWVLPYAQRYIFNVHPDKYVQLKHSSFENLKRLKIVVVEKLFYRYKIKKSDIASKKRYQCNCLLQENILYCRQESDSHSIFLELSCLLFDGTPELHFANFLQTIKTMAESGATEEQIESFIMNSKKVPKLPDEESIWSLQCASSLVENYAAPIPSGSRKVEGLSNLRSKCKPNDFSVDVNSTAPGAVLVGVEVPESQPNLQSNLVASNLNVVADSLDLDSSDTTDVRPPVFSEKDPELEQALLTGRLGEHVAFKYFTEGEIGDRSVKWVNETNETGLPYDILLEGDHNTTEYIEVKATRYGSKNWFLISIREWQFAIEKGEFFSIAHVVLSENDMAKVTVYKNPARLCQLGNLRLAVVVPKQYKCS</sequence>
<feature type="compositionally biased region" description="Basic and acidic residues" evidence="1">
    <location>
        <begin position="3005"/>
        <end position="3014"/>
    </location>
</feature>
<feature type="region of interest" description="Disordered" evidence="1">
    <location>
        <begin position="2996"/>
        <end position="3020"/>
    </location>
</feature>
<accession>A0A8X8XTZ1</accession>
<dbReference type="SUPFAM" id="SSF81995">
    <property type="entry name" value="beta-sandwich domain of Sec23/24"/>
    <property type="match status" value="1"/>
</dbReference>
<dbReference type="GO" id="GO:0009793">
    <property type="term" value="P:embryo development ending in seed dormancy"/>
    <property type="evidence" value="ECO:0007669"/>
    <property type="project" value="TreeGrafter"/>
</dbReference>
<feature type="region of interest" description="Disordered" evidence="1">
    <location>
        <begin position="364"/>
        <end position="389"/>
    </location>
</feature>
<keyword evidence="4" id="KW-1185">Reference proteome</keyword>
<dbReference type="SUPFAM" id="SSF55874">
    <property type="entry name" value="ATPase domain of HSP90 chaperone/DNA topoisomerase II/histidine kinase"/>
    <property type="match status" value="1"/>
</dbReference>
<name>A0A8X8XTZ1_SALSN</name>
<evidence type="ECO:0000313" key="3">
    <source>
        <dbReference type="EMBL" id="KAG6419995.1"/>
    </source>
</evidence>
<evidence type="ECO:0000256" key="1">
    <source>
        <dbReference type="SAM" id="MobiDB-lite"/>
    </source>
</evidence>
<gene>
    <name evidence="3" type="ORF">SASPL_116509</name>
</gene>
<dbReference type="EMBL" id="PNBA02000006">
    <property type="protein sequence ID" value="KAG6419995.1"/>
    <property type="molecule type" value="Genomic_DNA"/>
</dbReference>
<dbReference type="GO" id="GO:0010305">
    <property type="term" value="P:leaf vascular tissue pattern formation"/>
    <property type="evidence" value="ECO:0007669"/>
    <property type="project" value="TreeGrafter"/>
</dbReference>
<dbReference type="GO" id="GO:0048364">
    <property type="term" value="P:root development"/>
    <property type="evidence" value="ECO:0007669"/>
    <property type="project" value="TreeGrafter"/>
</dbReference>
<dbReference type="Pfam" id="PF13020">
    <property type="entry name" value="NOV_C"/>
    <property type="match status" value="2"/>
</dbReference>
<reference evidence="3" key="2">
    <citation type="submission" date="2020-08" db="EMBL/GenBank/DDBJ databases">
        <title>Plant Genome Project.</title>
        <authorList>
            <person name="Zhang R.-G."/>
        </authorList>
    </citation>
    <scope>NUCLEOTIDE SEQUENCE</scope>
    <source>
        <strain evidence="3">Huo1</strain>
        <tissue evidence="3">Leaf</tissue>
    </source>
</reference>
<feature type="region of interest" description="Disordered" evidence="1">
    <location>
        <begin position="423"/>
        <end position="460"/>
    </location>
</feature>
<dbReference type="InterPro" id="IPR036890">
    <property type="entry name" value="HATPase_C_sf"/>
</dbReference>
<evidence type="ECO:0000313" key="4">
    <source>
        <dbReference type="Proteomes" id="UP000298416"/>
    </source>
</evidence>
<feature type="compositionally biased region" description="Basic and acidic residues" evidence="1">
    <location>
        <begin position="2964"/>
        <end position="2974"/>
    </location>
</feature>
<evidence type="ECO:0000259" key="2">
    <source>
        <dbReference type="Pfam" id="PF13020"/>
    </source>
</evidence>
<dbReference type="InterPro" id="IPR052957">
    <property type="entry name" value="Auxin_embryo_med"/>
</dbReference>
<comment type="caution">
    <text evidence="3">The sequence shown here is derived from an EMBL/GenBank/DDBJ whole genome shotgun (WGS) entry which is preliminary data.</text>
</comment>
<reference evidence="3" key="1">
    <citation type="submission" date="2018-01" db="EMBL/GenBank/DDBJ databases">
        <authorList>
            <person name="Mao J.F."/>
        </authorList>
    </citation>
    <scope>NUCLEOTIDE SEQUENCE</scope>
    <source>
        <strain evidence="3">Huo1</strain>
        <tissue evidence="3">Leaf</tissue>
    </source>
</reference>
<feature type="compositionally biased region" description="Polar residues" evidence="1">
    <location>
        <begin position="374"/>
        <end position="389"/>
    </location>
</feature>
<protein>
    <recommendedName>
        <fullName evidence="2">Protein NO VEIN C-terminal domain-containing protein</fullName>
    </recommendedName>
</protein>
<organism evidence="3">
    <name type="scientific">Salvia splendens</name>
    <name type="common">Scarlet sage</name>
    <dbReference type="NCBI Taxonomy" id="180675"/>
    <lineage>
        <taxon>Eukaryota</taxon>
        <taxon>Viridiplantae</taxon>
        <taxon>Streptophyta</taxon>
        <taxon>Embryophyta</taxon>
        <taxon>Tracheophyta</taxon>
        <taxon>Spermatophyta</taxon>
        <taxon>Magnoliopsida</taxon>
        <taxon>eudicotyledons</taxon>
        <taxon>Gunneridae</taxon>
        <taxon>Pentapetalae</taxon>
        <taxon>asterids</taxon>
        <taxon>lamiids</taxon>
        <taxon>Lamiales</taxon>
        <taxon>Lamiaceae</taxon>
        <taxon>Nepetoideae</taxon>
        <taxon>Mentheae</taxon>
        <taxon>Salviinae</taxon>
        <taxon>Salvia</taxon>
        <taxon>Salvia subgen. Calosphace</taxon>
        <taxon>core Calosphace</taxon>
    </lineage>
</organism>
<dbReference type="NCBIfam" id="NF047352">
    <property type="entry name" value="P_loop_sacsin"/>
    <property type="match status" value="1"/>
</dbReference>
<feature type="region of interest" description="Disordered" evidence="1">
    <location>
        <begin position="2954"/>
        <end position="2974"/>
    </location>
</feature>
<dbReference type="Gene3D" id="3.30.565.10">
    <property type="entry name" value="Histidine kinase-like ATPase, C-terminal domain"/>
    <property type="match status" value="1"/>
</dbReference>
<feature type="domain" description="Protein NO VEIN C-terminal" evidence="2">
    <location>
        <begin position="3408"/>
        <end position="3494"/>
    </location>
</feature>
<dbReference type="InterPro" id="IPR024975">
    <property type="entry name" value="NOV_C"/>
</dbReference>
<dbReference type="PANTHER" id="PTHR32387:SF0">
    <property type="entry name" value="PROTEIN NO VEIN"/>
    <property type="match status" value="1"/>
</dbReference>